<name>A0A3N1P6D4_9GAMM</name>
<dbReference type="EMBL" id="RJUK01000001">
    <property type="protein sequence ID" value="ROQ20356.1"/>
    <property type="molecule type" value="Genomic_DNA"/>
</dbReference>
<organism evidence="1 2">
    <name type="scientific">Marinimicrobium koreense</name>
    <dbReference type="NCBI Taxonomy" id="306545"/>
    <lineage>
        <taxon>Bacteria</taxon>
        <taxon>Pseudomonadati</taxon>
        <taxon>Pseudomonadota</taxon>
        <taxon>Gammaproteobacteria</taxon>
        <taxon>Cellvibrionales</taxon>
        <taxon>Cellvibrionaceae</taxon>
        <taxon>Marinimicrobium</taxon>
    </lineage>
</organism>
<dbReference type="AlphaFoldDB" id="A0A3N1P6D4"/>
<evidence type="ECO:0000313" key="1">
    <source>
        <dbReference type="EMBL" id="ROQ20356.1"/>
    </source>
</evidence>
<comment type="caution">
    <text evidence="1">The sequence shown here is derived from an EMBL/GenBank/DDBJ whole genome shotgun (WGS) entry which is preliminary data.</text>
</comment>
<reference evidence="1 2" key="1">
    <citation type="submission" date="2018-11" db="EMBL/GenBank/DDBJ databases">
        <title>Genomic Encyclopedia of Type Strains, Phase IV (KMG-IV): sequencing the most valuable type-strain genomes for metagenomic binning, comparative biology and taxonomic classification.</title>
        <authorList>
            <person name="Goeker M."/>
        </authorList>
    </citation>
    <scope>NUCLEOTIDE SEQUENCE [LARGE SCALE GENOMIC DNA]</scope>
    <source>
        <strain evidence="1 2">DSM 16974</strain>
    </source>
</reference>
<sequence length="67" mass="6991">MIGTNTVHGGHFCAPQKNTVRENCLITVRPSKQAHQDQAGGVSGVVRAPLNAVTARARSVSAARLSP</sequence>
<accession>A0A3N1P6D4</accession>
<protein>
    <submittedName>
        <fullName evidence="1">Uncharacterized protein</fullName>
    </submittedName>
</protein>
<proteinExistence type="predicted"/>
<gene>
    <name evidence="1" type="ORF">EDC38_0957</name>
</gene>
<dbReference type="Proteomes" id="UP000273643">
    <property type="component" value="Unassembled WGS sequence"/>
</dbReference>
<keyword evidence="2" id="KW-1185">Reference proteome</keyword>
<evidence type="ECO:0000313" key="2">
    <source>
        <dbReference type="Proteomes" id="UP000273643"/>
    </source>
</evidence>